<sequence>MTLHENDCSLSSLISTRYIPFHLSFLLLIIHLVPAMRLVEHFSTDRDHEWTDVDDDTNVDQYSQIPSAFDCLSIYERIAVLDCRVAGSPGTEEKIV</sequence>
<proteinExistence type="predicted"/>
<accession>A0A017S3G6</accession>
<keyword evidence="1" id="KW-1133">Transmembrane helix</keyword>
<name>A0A017S3G6_ASPRC</name>
<dbReference type="Proteomes" id="UP000019804">
    <property type="component" value="Unassembled WGS sequence"/>
</dbReference>
<evidence type="ECO:0000313" key="2">
    <source>
        <dbReference type="EMBL" id="EYE90730.1"/>
    </source>
</evidence>
<dbReference type="HOGENOM" id="CLU_2359344_0_0_1"/>
<feature type="transmembrane region" description="Helical" evidence="1">
    <location>
        <begin position="19"/>
        <end position="39"/>
    </location>
</feature>
<organism evidence="2 3">
    <name type="scientific">Aspergillus ruber (strain CBS 135680)</name>
    <dbReference type="NCBI Taxonomy" id="1388766"/>
    <lineage>
        <taxon>Eukaryota</taxon>
        <taxon>Fungi</taxon>
        <taxon>Dikarya</taxon>
        <taxon>Ascomycota</taxon>
        <taxon>Pezizomycotina</taxon>
        <taxon>Eurotiomycetes</taxon>
        <taxon>Eurotiomycetidae</taxon>
        <taxon>Eurotiales</taxon>
        <taxon>Aspergillaceae</taxon>
        <taxon>Aspergillus</taxon>
        <taxon>Aspergillus subgen. Aspergillus</taxon>
    </lineage>
</organism>
<gene>
    <name evidence="2" type="ORF">EURHEDRAFT_284900</name>
</gene>
<evidence type="ECO:0000256" key="1">
    <source>
        <dbReference type="SAM" id="Phobius"/>
    </source>
</evidence>
<keyword evidence="1" id="KW-0472">Membrane</keyword>
<dbReference type="RefSeq" id="XP_040634420.1">
    <property type="nucleotide sequence ID" value="XM_040778200.1"/>
</dbReference>
<reference evidence="3" key="1">
    <citation type="journal article" date="2014" name="Nat. Commun.">
        <title>Genomic adaptations of the halophilic Dead Sea filamentous fungus Eurotium rubrum.</title>
        <authorList>
            <person name="Kis-Papo T."/>
            <person name="Weig A.R."/>
            <person name="Riley R."/>
            <person name="Persoh D."/>
            <person name="Salamov A."/>
            <person name="Sun H."/>
            <person name="Lipzen A."/>
            <person name="Wasser S.P."/>
            <person name="Rambold G."/>
            <person name="Grigoriev I.V."/>
            <person name="Nevo E."/>
        </authorList>
    </citation>
    <scope>NUCLEOTIDE SEQUENCE [LARGE SCALE GENOMIC DNA]</scope>
    <source>
        <strain evidence="3">CBS 135680</strain>
    </source>
</reference>
<protein>
    <submittedName>
        <fullName evidence="2">Uncharacterized protein</fullName>
    </submittedName>
</protein>
<keyword evidence="3" id="KW-1185">Reference proteome</keyword>
<dbReference type="EMBL" id="KK088454">
    <property type="protein sequence ID" value="EYE90730.1"/>
    <property type="molecule type" value="Genomic_DNA"/>
</dbReference>
<dbReference type="AlphaFoldDB" id="A0A017S3G6"/>
<evidence type="ECO:0000313" key="3">
    <source>
        <dbReference type="Proteomes" id="UP000019804"/>
    </source>
</evidence>
<dbReference type="GeneID" id="63693324"/>
<keyword evidence="1" id="KW-0812">Transmembrane</keyword>